<reference evidence="17 18" key="2">
    <citation type="journal article" date="2019" name="Extremophiles">
        <title>Biogeography of thermophiles and predominance of Thermus scotoductus in domestic water heaters.</title>
        <authorList>
            <person name="Wilpiszeski R.L."/>
            <person name="Zhang Z."/>
            <person name="House C.H."/>
        </authorList>
    </citation>
    <scope>NUCLEOTIDE SEQUENCE [LARGE SCALE GENOMIC DNA]</scope>
    <source>
        <strain evidence="15 18">14_S14</strain>
        <strain evidence="13 21">16_S16</strain>
        <strain evidence="14 19">17_S17</strain>
        <strain evidence="12 20">28_S28</strain>
        <strain evidence="11 17">34_S34</strain>
    </source>
</reference>
<dbReference type="Pfam" id="PF01648">
    <property type="entry name" value="ACPS"/>
    <property type="match status" value="1"/>
</dbReference>
<evidence type="ECO:0000313" key="20">
    <source>
        <dbReference type="Proteomes" id="UP000287439"/>
    </source>
</evidence>
<dbReference type="EMBL" id="PELP01000044">
    <property type="protein sequence ID" value="RTH07186.1"/>
    <property type="molecule type" value="Genomic_DNA"/>
</dbReference>
<dbReference type="GO" id="GO:0006633">
    <property type="term" value="P:fatty acid biosynthetic process"/>
    <property type="evidence" value="ECO:0007669"/>
    <property type="project" value="UniProtKB-UniRule"/>
</dbReference>
<evidence type="ECO:0000313" key="16">
    <source>
        <dbReference type="Proteomes" id="UP000053099"/>
    </source>
</evidence>
<evidence type="ECO:0000256" key="7">
    <source>
        <dbReference type="ARBA" id="ARBA00023160"/>
    </source>
</evidence>
<reference evidence="10 16" key="1">
    <citation type="submission" date="2015-09" db="EMBL/GenBank/DDBJ databases">
        <title>Draft genome sequence of Thermus scotoductus strain K1 isolated from a geothermal spring in Nagorno-Karabakh, Armenia.</title>
        <authorList>
            <person name="Saghatelyan A."/>
            <person name="Poghosyan L."/>
            <person name="Panosyan H."/>
            <person name="Birkeland N.-K."/>
        </authorList>
    </citation>
    <scope>NUCLEOTIDE SEQUENCE [LARGE SCALE GENOMIC DNA]</scope>
    <source>
        <strain evidence="10 16">K1</strain>
    </source>
</reference>
<feature type="domain" description="4'-phosphopantetheinyl transferase" evidence="9">
    <location>
        <begin position="4"/>
        <end position="115"/>
    </location>
</feature>
<dbReference type="PATRIC" id="fig|37636.3.peg.860"/>
<evidence type="ECO:0000256" key="8">
    <source>
        <dbReference type="HAMAP-Rule" id="MF_00101"/>
    </source>
</evidence>
<dbReference type="HAMAP" id="MF_00101">
    <property type="entry name" value="AcpS"/>
    <property type="match status" value="1"/>
</dbReference>
<dbReference type="Proteomes" id="UP000053099">
    <property type="component" value="Unassembled WGS sequence"/>
</dbReference>
<dbReference type="InterPro" id="IPR004568">
    <property type="entry name" value="Ppantetheine-prot_Trfase_dom"/>
</dbReference>
<evidence type="ECO:0000313" key="13">
    <source>
        <dbReference type="EMBL" id="RTH98198.1"/>
    </source>
</evidence>
<evidence type="ECO:0000256" key="6">
    <source>
        <dbReference type="ARBA" id="ARBA00023098"/>
    </source>
</evidence>
<evidence type="ECO:0000256" key="4">
    <source>
        <dbReference type="ARBA" id="ARBA00022832"/>
    </source>
</evidence>
<evidence type="ECO:0000256" key="3">
    <source>
        <dbReference type="ARBA" id="ARBA00022723"/>
    </source>
</evidence>
<dbReference type="EC" id="2.7.8.7" evidence="8"/>
<keyword evidence="6 8" id="KW-0443">Lipid metabolism</keyword>
<dbReference type="EMBL" id="PELV01000023">
    <property type="protein sequence ID" value="RTH21011.1"/>
    <property type="molecule type" value="Genomic_DNA"/>
</dbReference>
<dbReference type="InterPro" id="IPR002582">
    <property type="entry name" value="ACPS"/>
</dbReference>
<dbReference type="NCBIfam" id="TIGR00516">
    <property type="entry name" value="acpS"/>
    <property type="match status" value="1"/>
</dbReference>
<accession>A0A0N1KPS3</accession>
<dbReference type="Proteomes" id="UP000288347">
    <property type="component" value="Unassembled WGS sequence"/>
</dbReference>
<evidence type="ECO:0000313" key="10">
    <source>
        <dbReference type="EMBL" id="KPD29150.1"/>
    </source>
</evidence>
<comment type="function">
    <text evidence="8">Transfers the 4'-phosphopantetheine moiety from coenzyme A to a Ser of acyl-carrier-protein.</text>
</comment>
<dbReference type="GO" id="GO:0005737">
    <property type="term" value="C:cytoplasm"/>
    <property type="evidence" value="ECO:0007669"/>
    <property type="project" value="UniProtKB-SubCell"/>
</dbReference>
<dbReference type="NCBIfam" id="TIGR00556">
    <property type="entry name" value="pantethn_trn"/>
    <property type="match status" value="1"/>
</dbReference>
<keyword evidence="2 8" id="KW-0808">Transferase</keyword>
<dbReference type="Proteomes" id="UP000287439">
    <property type="component" value="Unassembled WGS sequence"/>
</dbReference>
<dbReference type="EMBL" id="PEMG01000449">
    <property type="protein sequence ID" value="RTI04803.1"/>
    <property type="molecule type" value="Genomic_DNA"/>
</dbReference>
<dbReference type="InterPro" id="IPR037143">
    <property type="entry name" value="4-PPantetheinyl_Trfase_dom_sf"/>
</dbReference>
<dbReference type="RefSeq" id="WP_015717945.1">
    <property type="nucleotide sequence ID" value="NZ_PELP01000044.1"/>
</dbReference>
<dbReference type="EMBL" id="LJJR01000023">
    <property type="protein sequence ID" value="KPD29150.1"/>
    <property type="molecule type" value="Genomic_DNA"/>
</dbReference>
<comment type="catalytic activity">
    <reaction evidence="8">
        <text>apo-[ACP] + CoA = holo-[ACP] + adenosine 3',5'-bisphosphate + H(+)</text>
        <dbReference type="Rhea" id="RHEA:12068"/>
        <dbReference type="Rhea" id="RHEA-COMP:9685"/>
        <dbReference type="Rhea" id="RHEA-COMP:9690"/>
        <dbReference type="ChEBI" id="CHEBI:15378"/>
        <dbReference type="ChEBI" id="CHEBI:29999"/>
        <dbReference type="ChEBI" id="CHEBI:57287"/>
        <dbReference type="ChEBI" id="CHEBI:58343"/>
        <dbReference type="ChEBI" id="CHEBI:64479"/>
        <dbReference type="EC" id="2.7.8.7"/>
    </reaction>
</comment>
<evidence type="ECO:0000259" key="9">
    <source>
        <dbReference type="Pfam" id="PF01648"/>
    </source>
</evidence>
<evidence type="ECO:0000256" key="5">
    <source>
        <dbReference type="ARBA" id="ARBA00022842"/>
    </source>
</evidence>
<keyword evidence="7 8" id="KW-0275">Fatty acid biosynthesis</keyword>
<dbReference type="Proteomes" id="UP000287155">
    <property type="component" value="Unassembled WGS sequence"/>
</dbReference>
<gene>
    <name evidence="8 10" type="primary">acpS</name>
    <name evidence="10" type="ORF">AN926_08395</name>
    <name evidence="15" type="ORF">CSW27_05415</name>
    <name evidence="13" type="ORF">CSW29_10330</name>
    <name evidence="14" type="ORF">CSW30_12715</name>
    <name evidence="12" type="ORF">CSW41_01160</name>
    <name evidence="11" type="ORF">CSW47_02210</name>
</gene>
<keyword evidence="8" id="KW-0963">Cytoplasm</keyword>
<sequence>MIQAIGTDLVEIDRVRRLLGRHGAKALKRLFTEEELTYALRHQDPAPSLAARIAAKEAFQKCWPESLSWKEVWVGMEGRKPVLRFAPKVKARLEAENLFAHLSLSHEKSHALAVVILEARAPGAG</sequence>
<comment type="similarity">
    <text evidence="8">Belongs to the P-Pant transferase superfamily. AcpS family.</text>
</comment>
<comment type="caution">
    <text evidence="10">The sequence shown here is derived from an EMBL/GenBank/DDBJ whole genome shotgun (WGS) entry which is preliminary data.</text>
</comment>
<dbReference type="GO" id="GO:0008897">
    <property type="term" value="F:holo-[acyl-carrier-protein] synthase activity"/>
    <property type="evidence" value="ECO:0007669"/>
    <property type="project" value="UniProtKB-UniRule"/>
</dbReference>
<evidence type="ECO:0000256" key="1">
    <source>
        <dbReference type="ARBA" id="ARBA00022516"/>
    </source>
</evidence>
<evidence type="ECO:0000313" key="19">
    <source>
        <dbReference type="Proteomes" id="UP000287173"/>
    </source>
</evidence>
<dbReference type="SUPFAM" id="SSF56214">
    <property type="entry name" value="4'-phosphopantetheinyl transferase"/>
    <property type="match status" value="1"/>
</dbReference>
<evidence type="ECO:0000313" key="15">
    <source>
        <dbReference type="EMBL" id="RTI15627.1"/>
    </source>
</evidence>
<evidence type="ECO:0000313" key="17">
    <source>
        <dbReference type="Proteomes" id="UP000286734"/>
    </source>
</evidence>
<dbReference type="GeneID" id="93866778"/>
<dbReference type="NCBIfam" id="NF011256">
    <property type="entry name" value="PRK14662.1"/>
    <property type="match status" value="1"/>
</dbReference>
<name>A0A0N1KPS3_THESC</name>
<dbReference type="Gene3D" id="3.90.470.20">
    <property type="entry name" value="4'-phosphopantetheinyl transferase domain"/>
    <property type="match status" value="1"/>
</dbReference>
<keyword evidence="4 8" id="KW-0276">Fatty acid metabolism</keyword>
<dbReference type="EMBL" id="PEMJ01000129">
    <property type="protein sequence ID" value="RTI15627.1"/>
    <property type="molecule type" value="Genomic_DNA"/>
</dbReference>
<dbReference type="GO" id="GO:0000287">
    <property type="term" value="F:magnesium ion binding"/>
    <property type="evidence" value="ECO:0007669"/>
    <property type="project" value="UniProtKB-UniRule"/>
</dbReference>
<comment type="subcellular location">
    <subcellularLocation>
        <location evidence="8">Cytoplasm</location>
    </subcellularLocation>
</comment>
<keyword evidence="1 8" id="KW-0444">Lipid biosynthesis</keyword>
<dbReference type="InterPro" id="IPR008278">
    <property type="entry name" value="4-PPantetheinyl_Trfase_dom"/>
</dbReference>
<comment type="cofactor">
    <cofactor evidence="8">
        <name>Mg(2+)</name>
        <dbReference type="ChEBI" id="CHEBI:18420"/>
    </cofactor>
</comment>
<dbReference type="EMBL" id="PEMH01000361">
    <property type="protein sequence ID" value="RTH98198.1"/>
    <property type="molecule type" value="Genomic_DNA"/>
</dbReference>
<evidence type="ECO:0000313" key="12">
    <source>
        <dbReference type="EMBL" id="RTH21011.1"/>
    </source>
</evidence>
<dbReference type="Proteomes" id="UP000286734">
    <property type="component" value="Unassembled WGS sequence"/>
</dbReference>
<evidence type="ECO:0000256" key="2">
    <source>
        <dbReference type="ARBA" id="ARBA00022679"/>
    </source>
</evidence>
<organism evidence="10 16">
    <name type="scientific">Thermus scotoductus</name>
    <dbReference type="NCBI Taxonomy" id="37636"/>
    <lineage>
        <taxon>Bacteria</taxon>
        <taxon>Thermotogati</taxon>
        <taxon>Deinococcota</taxon>
        <taxon>Deinococci</taxon>
        <taxon>Thermales</taxon>
        <taxon>Thermaceae</taxon>
        <taxon>Thermus</taxon>
    </lineage>
</organism>
<feature type="binding site" evidence="8">
    <location>
        <position position="8"/>
    </location>
    <ligand>
        <name>Mg(2+)</name>
        <dbReference type="ChEBI" id="CHEBI:18420"/>
    </ligand>
</feature>
<evidence type="ECO:0000313" key="11">
    <source>
        <dbReference type="EMBL" id="RTH07186.1"/>
    </source>
</evidence>
<keyword evidence="3 8" id="KW-0479">Metal-binding</keyword>
<keyword evidence="5 8" id="KW-0460">Magnesium</keyword>
<evidence type="ECO:0000313" key="21">
    <source>
        <dbReference type="Proteomes" id="UP000288347"/>
    </source>
</evidence>
<evidence type="ECO:0000313" key="18">
    <source>
        <dbReference type="Proteomes" id="UP000287155"/>
    </source>
</evidence>
<feature type="binding site" evidence="8">
    <location>
        <position position="57"/>
    </location>
    <ligand>
        <name>Mg(2+)</name>
        <dbReference type="ChEBI" id="CHEBI:18420"/>
    </ligand>
</feature>
<proteinExistence type="inferred from homology"/>
<protein>
    <recommendedName>
        <fullName evidence="8">Holo-[acyl-carrier-protein] synthase</fullName>
        <shortName evidence="8">Holo-ACP synthase</shortName>
        <ecNumber evidence="8">2.7.8.7</ecNumber>
    </recommendedName>
    <alternativeName>
        <fullName evidence="8">4'-phosphopantetheinyl transferase AcpS</fullName>
    </alternativeName>
</protein>
<dbReference type="AlphaFoldDB" id="A0A0N1KPS3"/>
<dbReference type="Proteomes" id="UP000287173">
    <property type="component" value="Unassembled WGS sequence"/>
</dbReference>
<evidence type="ECO:0000313" key="14">
    <source>
        <dbReference type="EMBL" id="RTI04803.1"/>
    </source>
</evidence>